<sequence length="134" mass="15030">MMLAYCQVWTDCVGVATTILVKYMCSRSIYAPHVISIDFGTVVVCLTWPTEFAQLGPASGENIVRQLATSGRSLGPPSYLTYPKHVTHKRTGSLPVLTTRRVHYGPRVPRERGQWQFPHVRVIANHAPSHTMLR</sequence>
<dbReference type="Proteomes" id="UP000697107">
    <property type="component" value="Unassembled WGS sequence"/>
</dbReference>
<comment type="caution">
    <text evidence="1">The sequence shown here is derived from an EMBL/GenBank/DDBJ whole genome shotgun (WGS) entry which is preliminary data.</text>
</comment>
<accession>A0A8T1F5D6</accession>
<dbReference type="EMBL" id="RCML01000896">
    <property type="protein sequence ID" value="KAG2967941.1"/>
    <property type="molecule type" value="Genomic_DNA"/>
</dbReference>
<evidence type="ECO:0000313" key="2">
    <source>
        <dbReference type="Proteomes" id="UP000697107"/>
    </source>
</evidence>
<proteinExistence type="predicted"/>
<evidence type="ECO:0000313" key="1">
    <source>
        <dbReference type="EMBL" id="KAG2967941.1"/>
    </source>
</evidence>
<dbReference type="AlphaFoldDB" id="A0A8T1F5D6"/>
<name>A0A8T1F5D6_9STRA</name>
<gene>
    <name evidence="1" type="ORF">PC118_g18300</name>
</gene>
<protein>
    <submittedName>
        <fullName evidence="1">Uncharacterized protein</fullName>
    </submittedName>
</protein>
<organism evidence="1 2">
    <name type="scientific">Phytophthora cactorum</name>
    <dbReference type="NCBI Taxonomy" id="29920"/>
    <lineage>
        <taxon>Eukaryota</taxon>
        <taxon>Sar</taxon>
        <taxon>Stramenopiles</taxon>
        <taxon>Oomycota</taxon>
        <taxon>Peronosporomycetes</taxon>
        <taxon>Peronosporales</taxon>
        <taxon>Peronosporaceae</taxon>
        <taxon>Phytophthora</taxon>
    </lineage>
</organism>
<reference evidence="1" key="1">
    <citation type="submission" date="2018-10" db="EMBL/GenBank/DDBJ databases">
        <title>Effector identification in a new, highly contiguous assembly of the strawberry crown rot pathogen Phytophthora cactorum.</title>
        <authorList>
            <person name="Armitage A.D."/>
            <person name="Nellist C.F."/>
            <person name="Bates H."/>
            <person name="Vickerstaff R.J."/>
            <person name="Harrison R.J."/>
        </authorList>
    </citation>
    <scope>NUCLEOTIDE SEQUENCE</scope>
    <source>
        <strain evidence="1">P415</strain>
    </source>
</reference>